<dbReference type="OrthoDB" id="2279365at2759"/>
<proteinExistence type="predicted"/>
<feature type="compositionally biased region" description="Polar residues" evidence="1">
    <location>
        <begin position="392"/>
        <end position="409"/>
    </location>
</feature>
<evidence type="ECO:0000313" key="2">
    <source>
        <dbReference type="EMBL" id="GAN05579.1"/>
    </source>
</evidence>
<evidence type="ECO:0000256" key="1">
    <source>
        <dbReference type="SAM" id="MobiDB-lite"/>
    </source>
</evidence>
<dbReference type="AlphaFoldDB" id="A0A0C9ME02"/>
<gene>
    <name evidence="2" type="ORF">MAM1_0095c05050</name>
</gene>
<keyword evidence="3" id="KW-1185">Reference proteome</keyword>
<reference evidence="2" key="1">
    <citation type="submission" date="2014-09" db="EMBL/GenBank/DDBJ databases">
        <title>Draft genome sequence of an oleaginous Mucoromycotina fungus Mucor ambiguus NBRC6742.</title>
        <authorList>
            <person name="Takeda I."/>
            <person name="Yamane N."/>
            <person name="Morita T."/>
            <person name="Tamano K."/>
            <person name="Machida M."/>
            <person name="Baker S."/>
            <person name="Koike H."/>
        </authorList>
    </citation>
    <scope>NUCLEOTIDE SEQUENCE</scope>
    <source>
        <strain evidence="2">NBRC 6742</strain>
    </source>
</reference>
<feature type="region of interest" description="Disordered" evidence="1">
    <location>
        <begin position="221"/>
        <end position="317"/>
    </location>
</feature>
<feature type="compositionally biased region" description="Polar residues" evidence="1">
    <location>
        <begin position="234"/>
        <end position="244"/>
    </location>
</feature>
<feature type="compositionally biased region" description="Basic and acidic residues" evidence="1">
    <location>
        <begin position="253"/>
        <end position="266"/>
    </location>
</feature>
<feature type="compositionally biased region" description="Basic and acidic residues" evidence="1">
    <location>
        <begin position="418"/>
        <end position="443"/>
    </location>
</feature>
<sequence>MATAQGKKKLQSAQNKKIDSYFKPVPKPDTSAMSKPSNKRQLENDENTTYNDENRKKVSAPSNAQPIKRQFGDVKGGLSVAKTKQAVIRQPLTDKNPKNPTIPSISHLKTMHPKRKKPSPSFAVLCDEDIEKGVEKAPTPPTRDSQESFFDSQDVNSQATDSQAVDDQSLGGQVHCESQDNTPSQLQVNTQCIQEGDDLNTQWTAVTSSPINIYKDTDTESQLFGEGDEPVSHVSKNCTSNTPGKENYAGKENQIEATEKEERPLTPDDFLLTAFDVESPGHEEPSVSNNQDESEQEKDDFFNQDDDEDDEEDSDLYAKTVDTAIKFKEVPIARSSTALDDDDHGFFSDNNEQGESTTFFDLESDDDGPFVNPDIEFSVNEFESAPGESLKEPSSSYTLSLDQPESISQMHMPLPNPRGKDLLEKLGYDKKDSTDSSITRDAEESSLSTQ</sequence>
<evidence type="ECO:0000313" key="3">
    <source>
        <dbReference type="Proteomes" id="UP000053815"/>
    </source>
</evidence>
<organism evidence="2">
    <name type="scientific">Mucor ambiguus</name>
    <dbReference type="NCBI Taxonomy" id="91626"/>
    <lineage>
        <taxon>Eukaryota</taxon>
        <taxon>Fungi</taxon>
        <taxon>Fungi incertae sedis</taxon>
        <taxon>Mucoromycota</taxon>
        <taxon>Mucoromycotina</taxon>
        <taxon>Mucoromycetes</taxon>
        <taxon>Mucorales</taxon>
        <taxon>Mucorineae</taxon>
        <taxon>Mucoraceae</taxon>
        <taxon>Mucor</taxon>
    </lineage>
</organism>
<feature type="compositionally biased region" description="Polar residues" evidence="1">
    <location>
        <begin position="147"/>
        <end position="166"/>
    </location>
</feature>
<accession>A0A0C9ME02</accession>
<feature type="compositionally biased region" description="Polar residues" evidence="1">
    <location>
        <begin position="348"/>
        <end position="359"/>
    </location>
</feature>
<feature type="compositionally biased region" description="Basic residues" evidence="1">
    <location>
        <begin position="1"/>
        <end position="10"/>
    </location>
</feature>
<feature type="compositionally biased region" description="Basic residues" evidence="1">
    <location>
        <begin position="109"/>
        <end position="118"/>
    </location>
</feature>
<dbReference type="Proteomes" id="UP000053815">
    <property type="component" value="Unassembled WGS sequence"/>
</dbReference>
<dbReference type="EMBL" id="DF836384">
    <property type="protein sequence ID" value="GAN05579.1"/>
    <property type="molecule type" value="Genomic_DNA"/>
</dbReference>
<feature type="compositionally biased region" description="Acidic residues" evidence="1">
    <location>
        <begin position="292"/>
        <end position="315"/>
    </location>
</feature>
<protein>
    <submittedName>
        <fullName evidence="2">Uncharacterized protein</fullName>
    </submittedName>
</protein>
<feature type="region of interest" description="Disordered" evidence="1">
    <location>
        <begin position="333"/>
        <end position="450"/>
    </location>
</feature>
<name>A0A0C9ME02_9FUNG</name>
<feature type="region of interest" description="Disordered" evidence="1">
    <location>
        <begin position="1"/>
        <end position="184"/>
    </location>
</feature>